<protein>
    <submittedName>
        <fullName evidence="4">NLRC3 protein</fullName>
    </submittedName>
</protein>
<keyword evidence="3" id="KW-1133">Transmembrane helix</keyword>
<dbReference type="Proteomes" id="UP000604046">
    <property type="component" value="Unassembled WGS sequence"/>
</dbReference>
<keyword evidence="3" id="KW-0812">Transmembrane</keyword>
<comment type="caution">
    <text evidence="4">The sequence shown here is derived from an EMBL/GenBank/DDBJ whole genome shotgun (WGS) entry which is preliminary data.</text>
</comment>
<evidence type="ECO:0000256" key="1">
    <source>
        <dbReference type="SAM" id="Coils"/>
    </source>
</evidence>
<organism evidence="4 5">
    <name type="scientific">Symbiodinium natans</name>
    <dbReference type="NCBI Taxonomy" id="878477"/>
    <lineage>
        <taxon>Eukaryota</taxon>
        <taxon>Sar</taxon>
        <taxon>Alveolata</taxon>
        <taxon>Dinophyceae</taxon>
        <taxon>Suessiales</taxon>
        <taxon>Symbiodiniaceae</taxon>
        <taxon>Symbiodinium</taxon>
    </lineage>
</organism>
<feature type="coiled-coil region" evidence="1">
    <location>
        <begin position="8"/>
        <end position="35"/>
    </location>
</feature>
<evidence type="ECO:0000256" key="2">
    <source>
        <dbReference type="SAM" id="MobiDB-lite"/>
    </source>
</evidence>
<feature type="region of interest" description="Disordered" evidence="2">
    <location>
        <begin position="84"/>
        <end position="104"/>
    </location>
</feature>
<feature type="transmembrane region" description="Helical" evidence="3">
    <location>
        <begin position="231"/>
        <end position="249"/>
    </location>
</feature>
<dbReference type="EMBL" id="CAJNDS010002639">
    <property type="protein sequence ID" value="CAE7553869.1"/>
    <property type="molecule type" value="Genomic_DNA"/>
</dbReference>
<keyword evidence="3" id="KW-0472">Membrane</keyword>
<feature type="transmembrane region" description="Helical" evidence="3">
    <location>
        <begin position="375"/>
        <end position="396"/>
    </location>
</feature>
<accession>A0A812TXI3</accession>
<dbReference type="OrthoDB" id="10294022at2759"/>
<feature type="transmembrane region" description="Helical" evidence="3">
    <location>
        <begin position="292"/>
        <end position="316"/>
    </location>
</feature>
<evidence type="ECO:0000313" key="5">
    <source>
        <dbReference type="Proteomes" id="UP000604046"/>
    </source>
</evidence>
<name>A0A812TXI3_9DINO</name>
<reference evidence="4" key="1">
    <citation type="submission" date="2021-02" db="EMBL/GenBank/DDBJ databases">
        <authorList>
            <person name="Dougan E. K."/>
            <person name="Rhodes N."/>
            <person name="Thang M."/>
            <person name="Chan C."/>
        </authorList>
    </citation>
    <scope>NUCLEOTIDE SEQUENCE</scope>
</reference>
<proteinExistence type="predicted"/>
<evidence type="ECO:0000313" key="4">
    <source>
        <dbReference type="EMBL" id="CAE7553869.1"/>
    </source>
</evidence>
<evidence type="ECO:0000256" key="3">
    <source>
        <dbReference type="SAM" id="Phobius"/>
    </source>
</evidence>
<keyword evidence="1" id="KW-0175">Coiled coil</keyword>
<sequence>MPKLFVERDYVDQELAKLRREMSNLKAELLSKLGEEFGSQKHDLESSKRQLEEEMGITISGSEESIPVEGGAYRREIASAEGKKRGAVGASGTSQEPGDEKDPSEEIVCFDRKSAWSIPLVLSWSNVTDSIFACILLLLNASMQILFIVILLSPEFLGEDFSEQLESAKEWRRSFAHDYLYVDLAEKSLATKVCDEDGSLIFSTAQVALVGEINSYLALSKSGEEAFQLPYFQPGVLLSVLCILLWNICIFRELRSIWYVLKGILLGSAWSKARLSRPNVQELWQLSWQRGLAMSCVCLGRICVACALLISGCIWLGRTTSITELMLNSVALESVLHVDEFIFSALVPTNLQQKIQILQKVKIKKSRRCPSLENLVLFSVLSAALLLPYLLILAPLRETMLQVKYELCGGNQAFAMGFKDGIVREFVTQPAESNITGNRYIETAVQEKAFPDAFPVKLSVPVLEPDISRMRTMLNQEYVDWKREFADCPLDSNGSTMTDFLAAAAFEVGHTGNRSCEALEQYCSDSDTFDYDTFLRLHSTAATWLRFACPRACGCTDPHSSPVYRTPRHGCRRSCIQQRYGFSMFSGSPFFGQLPSFPAACKDTPPGTAWRHFWGNAAFMTAAHLSSASVFESESFRSFVGAALEVGCPILTVAPTDYGGNLLCRGSVYSLPLAWWCPETCGCASSGNAERDRFCFGHDYCPMHVPETDTTAAWEFIRKYDVLRVLMNPEVIPYSL</sequence>
<gene>
    <name evidence="4" type="primary">NLRC3</name>
    <name evidence="4" type="ORF">SNAT2548_LOCUS31106</name>
</gene>
<feature type="transmembrane region" description="Helical" evidence="3">
    <location>
        <begin position="131"/>
        <end position="152"/>
    </location>
</feature>
<dbReference type="AlphaFoldDB" id="A0A812TXI3"/>
<keyword evidence="5" id="KW-1185">Reference proteome</keyword>